<reference evidence="1 2" key="1">
    <citation type="submission" date="2016-06" db="EMBL/GenBank/DDBJ databases">
        <authorList>
            <person name="Kjaerup R.B."/>
            <person name="Dalgaard T.S."/>
            <person name="Juul-Madsen H.R."/>
        </authorList>
    </citation>
    <scope>NUCLEOTIDE SEQUENCE [LARGE SCALE GENOMIC DNA]</scope>
    <source>
        <strain evidence="1 2">Pb300</strain>
    </source>
</reference>
<accession>A0A1D2J422</accession>
<proteinExistence type="predicted"/>
<name>A0A1D2J422_PARBR</name>
<protein>
    <submittedName>
        <fullName evidence="1">Uncharacterized protein</fullName>
    </submittedName>
</protein>
<dbReference type="EMBL" id="LZYO01000609">
    <property type="protein sequence ID" value="ODH13041.1"/>
    <property type="molecule type" value="Genomic_DNA"/>
</dbReference>
<evidence type="ECO:0000313" key="2">
    <source>
        <dbReference type="Proteomes" id="UP000242814"/>
    </source>
</evidence>
<comment type="caution">
    <text evidence="1">The sequence shown here is derived from an EMBL/GenBank/DDBJ whole genome shotgun (WGS) entry which is preliminary data.</text>
</comment>
<feature type="non-terminal residue" evidence="1">
    <location>
        <position position="65"/>
    </location>
</feature>
<dbReference type="Proteomes" id="UP000242814">
    <property type="component" value="Unassembled WGS sequence"/>
</dbReference>
<sequence length="65" mass="7420">MHVRGVLTIKDANHKIKHHKEELIKERNRALQSSVGIKVLKSNTNQLQCDVINESQSIEDSTRSN</sequence>
<evidence type="ECO:0000313" key="1">
    <source>
        <dbReference type="EMBL" id="ODH13041.1"/>
    </source>
</evidence>
<organism evidence="1 2">
    <name type="scientific">Paracoccidioides brasiliensis</name>
    <dbReference type="NCBI Taxonomy" id="121759"/>
    <lineage>
        <taxon>Eukaryota</taxon>
        <taxon>Fungi</taxon>
        <taxon>Dikarya</taxon>
        <taxon>Ascomycota</taxon>
        <taxon>Pezizomycotina</taxon>
        <taxon>Eurotiomycetes</taxon>
        <taxon>Eurotiomycetidae</taxon>
        <taxon>Onygenales</taxon>
        <taxon>Ajellomycetaceae</taxon>
        <taxon>Paracoccidioides</taxon>
    </lineage>
</organism>
<gene>
    <name evidence="1" type="ORF">ACO22_07660</name>
</gene>
<dbReference type="AlphaFoldDB" id="A0A1D2J422"/>